<feature type="non-terminal residue" evidence="1">
    <location>
        <position position="141"/>
    </location>
</feature>
<dbReference type="AlphaFoldDB" id="A0A103YCV3"/>
<evidence type="ECO:0000313" key="1">
    <source>
        <dbReference type="EMBL" id="KVI06759.1"/>
    </source>
</evidence>
<keyword evidence="2" id="KW-1185">Reference proteome</keyword>
<organism evidence="1 2">
    <name type="scientific">Cynara cardunculus var. scolymus</name>
    <name type="common">Globe artichoke</name>
    <name type="synonym">Cynara scolymus</name>
    <dbReference type="NCBI Taxonomy" id="59895"/>
    <lineage>
        <taxon>Eukaryota</taxon>
        <taxon>Viridiplantae</taxon>
        <taxon>Streptophyta</taxon>
        <taxon>Embryophyta</taxon>
        <taxon>Tracheophyta</taxon>
        <taxon>Spermatophyta</taxon>
        <taxon>Magnoliopsida</taxon>
        <taxon>eudicotyledons</taxon>
        <taxon>Gunneridae</taxon>
        <taxon>Pentapetalae</taxon>
        <taxon>asterids</taxon>
        <taxon>campanulids</taxon>
        <taxon>Asterales</taxon>
        <taxon>Asteraceae</taxon>
        <taxon>Carduoideae</taxon>
        <taxon>Cardueae</taxon>
        <taxon>Carduinae</taxon>
        <taxon>Cynara</taxon>
    </lineage>
</organism>
<feature type="non-terminal residue" evidence="1">
    <location>
        <position position="1"/>
    </location>
</feature>
<gene>
    <name evidence="1" type="ORF">Ccrd_014886</name>
</gene>
<comment type="caution">
    <text evidence="1">The sequence shown here is derived from an EMBL/GenBank/DDBJ whole genome shotgun (WGS) entry which is preliminary data.</text>
</comment>
<proteinExistence type="predicted"/>
<dbReference type="Gramene" id="KVI06759">
    <property type="protein sequence ID" value="KVI06759"/>
    <property type="gene ID" value="Ccrd_014886"/>
</dbReference>
<reference evidence="1 2" key="1">
    <citation type="journal article" date="2016" name="Sci. Rep.">
        <title>The genome sequence of the outbreeding globe artichoke constructed de novo incorporating a phase-aware low-pass sequencing strategy of F1 progeny.</title>
        <authorList>
            <person name="Scaglione D."/>
            <person name="Reyes-Chin-Wo S."/>
            <person name="Acquadro A."/>
            <person name="Froenicke L."/>
            <person name="Portis E."/>
            <person name="Beitel C."/>
            <person name="Tirone M."/>
            <person name="Mauro R."/>
            <person name="Lo Monaco A."/>
            <person name="Mauromicale G."/>
            <person name="Faccioli P."/>
            <person name="Cattivelli L."/>
            <person name="Rieseberg L."/>
            <person name="Michelmore R."/>
            <person name="Lanteri S."/>
        </authorList>
    </citation>
    <scope>NUCLEOTIDE SEQUENCE [LARGE SCALE GENOMIC DNA]</scope>
    <source>
        <strain evidence="1">2C</strain>
    </source>
</reference>
<protein>
    <submittedName>
        <fullName evidence="1">Uncharacterized protein</fullName>
    </submittedName>
</protein>
<name>A0A103YCV3_CYNCS</name>
<evidence type="ECO:0000313" key="2">
    <source>
        <dbReference type="Proteomes" id="UP000243975"/>
    </source>
</evidence>
<dbReference type="EMBL" id="LEKV01001660">
    <property type="protein sequence ID" value="KVI06759.1"/>
    <property type="molecule type" value="Genomic_DNA"/>
</dbReference>
<accession>A0A103YCV3</accession>
<dbReference type="Proteomes" id="UP000243975">
    <property type="component" value="Unassembled WGS sequence"/>
</dbReference>
<sequence length="141" mass="16515">ETTRTCQTRPYFCVSKDESDVKKELEILEANFKYTSKLSLPPNSEETTHIIHINLLCASESKIGKTSYNNCFSSIDVNFFSSNYIGYLEKIDDHLYHHDIIDFLAKRPVNHALMCLSSKLFIQQFDMGRFGHVRWEWKEII</sequence>